<accession>A0A8J7S7X5</accession>
<dbReference type="Pfam" id="PF05973">
    <property type="entry name" value="Gp49"/>
    <property type="match status" value="1"/>
</dbReference>
<dbReference type="InterPro" id="IPR009241">
    <property type="entry name" value="HigB-like"/>
</dbReference>
<evidence type="ECO:0000313" key="1">
    <source>
        <dbReference type="EMBL" id="MBJ6727207.1"/>
    </source>
</evidence>
<proteinExistence type="predicted"/>
<sequence length="89" mass="9703">MGHAIRVAQEGGKVHYAKPLKGIGGGATIMEICDDFNGCSFRVMYTVKVGRRLYVLHAFQKKSKRGIATPAAEIEIVKTRLKVAKSLAD</sequence>
<keyword evidence="2" id="KW-1185">Reference proteome</keyword>
<comment type="caution">
    <text evidence="1">The sequence shown here is derived from an EMBL/GenBank/DDBJ whole genome shotgun (WGS) entry which is preliminary data.</text>
</comment>
<protein>
    <submittedName>
        <fullName evidence="1">Type II toxin-antitoxin system RelE/ParE family toxin</fullName>
    </submittedName>
</protein>
<reference evidence="1" key="1">
    <citation type="submission" date="2020-12" db="EMBL/GenBank/DDBJ databases">
        <title>Geomonas sp. Red875, isolated from river sediment.</title>
        <authorList>
            <person name="Xu Z."/>
            <person name="Zhang Z."/>
            <person name="Masuda Y."/>
            <person name="Itoh H."/>
            <person name="Senoo K."/>
        </authorList>
    </citation>
    <scope>NUCLEOTIDE SEQUENCE</scope>
    <source>
        <strain evidence="1">Red875</strain>
    </source>
</reference>
<gene>
    <name evidence="1" type="ORF">JFN93_21055</name>
</gene>
<evidence type="ECO:0000313" key="2">
    <source>
        <dbReference type="Proteomes" id="UP000636888"/>
    </source>
</evidence>
<dbReference type="EMBL" id="JAEMHM010000021">
    <property type="protein sequence ID" value="MBJ6727207.1"/>
    <property type="molecule type" value="Genomic_DNA"/>
</dbReference>
<organism evidence="1 2">
    <name type="scientific">Geomesophilobacter sediminis</name>
    <dbReference type="NCBI Taxonomy" id="2798584"/>
    <lineage>
        <taxon>Bacteria</taxon>
        <taxon>Pseudomonadati</taxon>
        <taxon>Thermodesulfobacteriota</taxon>
        <taxon>Desulfuromonadia</taxon>
        <taxon>Geobacterales</taxon>
        <taxon>Geobacteraceae</taxon>
        <taxon>Geomesophilobacter</taxon>
    </lineage>
</organism>
<name>A0A8J7S7X5_9BACT</name>
<dbReference type="AlphaFoldDB" id="A0A8J7S7X5"/>
<dbReference type="Proteomes" id="UP000636888">
    <property type="component" value="Unassembled WGS sequence"/>
</dbReference>